<evidence type="ECO:0000313" key="3">
    <source>
        <dbReference type="Proteomes" id="UP000326565"/>
    </source>
</evidence>
<proteinExistence type="predicted"/>
<dbReference type="Proteomes" id="UP000326565">
    <property type="component" value="Unassembled WGS sequence"/>
</dbReference>
<keyword evidence="1" id="KW-0732">Signal</keyword>
<gene>
    <name evidence="2" type="ORF">BDV29DRAFT_157742</name>
</gene>
<evidence type="ECO:0000256" key="1">
    <source>
        <dbReference type="SAM" id="SignalP"/>
    </source>
</evidence>
<dbReference type="AlphaFoldDB" id="A0A5N5X1Q0"/>
<name>A0A5N5X1Q0_9EURO</name>
<organism evidence="2 3">
    <name type="scientific">Aspergillus leporis</name>
    <dbReference type="NCBI Taxonomy" id="41062"/>
    <lineage>
        <taxon>Eukaryota</taxon>
        <taxon>Fungi</taxon>
        <taxon>Dikarya</taxon>
        <taxon>Ascomycota</taxon>
        <taxon>Pezizomycotina</taxon>
        <taxon>Eurotiomycetes</taxon>
        <taxon>Eurotiomycetidae</taxon>
        <taxon>Eurotiales</taxon>
        <taxon>Aspergillaceae</taxon>
        <taxon>Aspergillus</taxon>
        <taxon>Aspergillus subgen. Circumdati</taxon>
    </lineage>
</organism>
<reference evidence="2 3" key="1">
    <citation type="submission" date="2019-04" db="EMBL/GenBank/DDBJ databases">
        <title>Friends and foes A comparative genomics study of 23 Aspergillus species from section Flavi.</title>
        <authorList>
            <consortium name="DOE Joint Genome Institute"/>
            <person name="Kjaerbolling I."/>
            <person name="Vesth T."/>
            <person name="Frisvad J.C."/>
            <person name="Nybo J.L."/>
            <person name="Theobald S."/>
            <person name="Kildgaard S."/>
            <person name="Isbrandt T."/>
            <person name="Kuo A."/>
            <person name="Sato A."/>
            <person name="Lyhne E.K."/>
            <person name="Kogle M.E."/>
            <person name="Wiebenga A."/>
            <person name="Kun R.S."/>
            <person name="Lubbers R.J."/>
            <person name="Makela M.R."/>
            <person name="Barry K."/>
            <person name="Chovatia M."/>
            <person name="Clum A."/>
            <person name="Daum C."/>
            <person name="Haridas S."/>
            <person name="He G."/>
            <person name="LaButti K."/>
            <person name="Lipzen A."/>
            <person name="Mondo S."/>
            <person name="Riley R."/>
            <person name="Salamov A."/>
            <person name="Simmons B.A."/>
            <person name="Magnuson J.K."/>
            <person name="Henrissat B."/>
            <person name="Mortensen U.H."/>
            <person name="Larsen T.O."/>
            <person name="Devries R.P."/>
            <person name="Grigoriev I.V."/>
            <person name="Machida M."/>
            <person name="Baker S.E."/>
            <person name="Andersen M.R."/>
        </authorList>
    </citation>
    <scope>NUCLEOTIDE SEQUENCE [LARGE SCALE GENOMIC DNA]</scope>
    <source>
        <strain evidence="2 3">CBS 151.66</strain>
    </source>
</reference>
<accession>A0A5N5X1Q0</accession>
<evidence type="ECO:0000313" key="2">
    <source>
        <dbReference type="EMBL" id="KAB8073252.1"/>
    </source>
</evidence>
<keyword evidence="3" id="KW-1185">Reference proteome</keyword>
<feature type="chain" id="PRO_5024919319" evidence="1">
    <location>
        <begin position="20"/>
        <end position="116"/>
    </location>
</feature>
<dbReference type="OrthoDB" id="4186099at2759"/>
<protein>
    <submittedName>
        <fullName evidence="2">Uncharacterized protein</fullName>
    </submittedName>
</protein>
<feature type="signal peptide" evidence="1">
    <location>
        <begin position="1"/>
        <end position="19"/>
    </location>
</feature>
<dbReference type="EMBL" id="ML732230">
    <property type="protein sequence ID" value="KAB8073252.1"/>
    <property type="molecule type" value="Genomic_DNA"/>
</dbReference>
<sequence>MVSVYTFLAFLFLTSGALAKKCGEPGSETHLYCGYVLEQQPDKFPKNFLEKSIPAGISVQGNVENVRFSCDSGGSISYVDYCRNGCIPSMNGDGDDLCSVSAFTSCLESGYEQFRY</sequence>